<dbReference type="PROSITE" id="PS51450">
    <property type="entry name" value="LRR"/>
    <property type="match status" value="3"/>
</dbReference>
<dbReference type="SMART" id="SM00369">
    <property type="entry name" value="LRR_TYP"/>
    <property type="match status" value="6"/>
</dbReference>
<dbReference type="PRINTS" id="PR00019">
    <property type="entry name" value="LEURICHRPT"/>
</dbReference>
<keyword evidence="8" id="KW-1133">Transmembrane helix</keyword>
<dbReference type="GO" id="GO:0005886">
    <property type="term" value="C:plasma membrane"/>
    <property type="evidence" value="ECO:0007669"/>
    <property type="project" value="UniProtKB-SubCell"/>
</dbReference>
<dbReference type="PANTHER" id="PTHR48061">
    <property type="entry name" value="LEUCINE-RICH REPEAT RECEPTOR PROTEIN KINASE EMS1-LIKE-RELATED"/>
    <property type="match status" value="1"/>
</dbReference>
<dbReference type="Gene3D" id="3.80.10.10">
    <property type="entry name" value="Ribonuclease Inhibitor"/>
    <property type="match status" value="4"/>
</dbReference>
<evidence type="ECO:0000256" key="4">
    <source>
        <dbReference type="ARBA" id="ARBA00022614"/>
    </source>
</evidence>
<dbReference type="Proteomes" id="UP000515121">
    <property type="component" value="Unplaced"/>
</dbReference>
<dbReference type="Pfam" id="PF08263">
    <property type="entry name" value="LRRNT_2"/>
    <property type="match status" value="1"/>
</dbReference>
<dbReference type="InterPro" id="IPR013210">
    <property type="entry name" value="LRR_N_plant-typ"/>
</dbReference>
<dbReference type="InterPro" id="IPR046956">
    <property type="entry name" value="RLP23-like"/>
</dbReference>
<sequence>MECLVFEGIRVNAVRTSRGFLLVYSLRGDLIRRQNAISIDDSVTEFCADSSISYPKTNLWNESTNCCSWGGVTCDIVTGHVISLDLSCSFLVGSFPENSSLFRLRGLKRLNLAYNHFNGSIPSGFSQLNLEEFLLNDNSLSGAIPSWLFTLPSLEYLDLSRNRLTGPINQVQKPNSVQHVFLANNDIHGEIPSSFFDLANLTRLDLSSNNLTGVIKSAMLSKLQNLETVDLSNNKLLSLNSDSSVNSTFQELNILKFSSCNISRFPNFLRSGKSLRVPDLSYNKIQGSIFKWESEGWEQLTTLNLSHNLLTSFELFPGTNLEILDLRYNRLQGPLLAPPPSLRGFFMSKNQLTGKLPPWICNMISLEILDLSRNNLSGLIPACLGYFSDSISTINLQMNNFHGKIPDYFVEDNMLTNLALNDNQLEGFIATILD</sequence>
<evidence type="ECO:0000259" key="12">
    <source>
        <dbReference type="Pfam" id="PF08263"/>
    </source>
</evidence>
<dbReference type="GeneID" id="111276270"/>
<evidence type="ECO:0000256" key="6">
    <source>
        <dbReference type="ARBA" id="ARBA00022729"/>
    </source>
</evidence>
<dbReference type="OrthoDB" id="676979at2759"/>
<dbReference type="PANTHER" id="PTHR48061:SF46">
    <property type="entry name" value="LEUCINE-RICH REPEAT-CONTAINING N-TERMINAL PLANT-TYPE DOMAIN-CONTAINING PROTEIN"/>
    <property type="match status" value="1"/>
</dbReference>
<dbReference type="InterPro" id="IPR001611">
    <property type="entry name" value="Leu-rich_rpt"/>
</dbReference>
<dbReference type="InterPro" id="IPR032675">
    <property type="entry name" value="LRR_dom_sf"/>
</dbReference>
<keyword evidence="3" id="KW-1003">Cell membrane</keyword>
<evidence type="ECO:0000313" key="14">
    <source>
        <dbReference type="RefSeq" id="XP_022717773.1"/>
    </source>
</evidence>
<keyword evidence="9" id="KW-0472">Membrane</keyword>
<keyword evidence="6" id="KW-0732">Signal</keyword>
<keyword evidence="5" id="KW-0812">Transmembrane</keyword>
<comment type="subcellular location">
    <subcellularLocation>
        <location evidence="1">Cell membrane</location>
        <topology evidence="1">Single-pass type I membrane protein</topology>
    </subcellularLocation>
</comment>
<evidence type="ECO:0000256" key="8">
    <source>
        <dbReference type="ARBA" id="ARBA00022989"/>
    </source>
</evidence>
<protein>
    <submittedName>
        <fullName evidence="14">Receptor-like protein 12</fullName>
    </submittedName>
</protein>
<dbReference type="AlphaFoldDB" id="A0A6P5WPI1"/>
<organism evidence="13 14">
    <name type="scientific">Durio zibethinus</name>
    <name type="common">Durian</name>
    <dbReference type="NCBI Taxonomy" id="66656"/>
    <lineage>
        <taxon>Eukaryota</taxon>
        <taxon>Viridiplantae</taxon>
        <taxon>Streptophyta</taxon>
        <taxon>Embryophyta</taxon>
        <taxon>Tracheophyta</taxon>
        <taxon>Spermatophyta</taxon>
        <taxon>Magnoliopsida</taxon>
        <taxon>eudicotyledons</taxon>
        <taxon>Gunneridae</taxon>
        <taxon>Pentapetalae</taxon>
        <taxon>rosids</taxon>
        <taxon>malvids</taxon>
        <taxon>Malvales</taxon>
        <taxon>Malvaceae</taxon>
        <taxon>Helicteroideae</taxon>
        <taxon>Durio</taxon>
    </lineage>
</organism>
<evidence type="ECO:0000256" key="3">
    <source>
        <dbReference type="ARBA" id="ARBA00022475"/>
    </source>
</evidence>
<dbReference type="RefSeq" id="XP_022717773.1">
    <property type="nucleotide sequence ID" value="XM_022862038.1"/>
</dbReference>
<evidence type="ECO:0000256" key="2">
    <source>
        <dbReference type="ARBA" id="ARBA00009592"/>
    </source>
</evidence>
<dbReference type="SUPFAM" id="SSF52058">
    <property type="entry name" value="L domain-like"/>
    <property type="match status" value="2"/>
</dbReference>
<evidence type="ECO:0000256" key="9">
    <source>
        <dbReference type="ARBA" id="ARBA00023136"/>
    </source>
</evidence>
<feature type="domain" description="Leucine-rich repeat-containing N-terminal plant-type" evidence="12">
    <location>
        <begin position="56"/>
        <end position="75"/>
    </location>
</feature>
<keyword evidence="10" id="KW-0675">Receptor</keyword>
<keyword evidence="7" id="KW-0677">Repeat</keyword>
<keyword evidence="13" id="KW-1185">Reference proteome</keyword>
<proteinExistence type="inferred from homology"/>
<accession>A0A6P5WPI1</accession>
<evidence type="ECO:0000256" key="7">
    <source>
        <dbReference type="ARBA" id="ARBA00022737"/>
    </source>
</evidence>
<evidence type="ECO:0000313" key="13">
    <source>
        <dbReference type="Proteomes" id="UP000515121"/>
    </source>
</evidence>
<dbReference type="KEGG" id="dzi:111276270"/>
<dbReference type="Pfam" id="PF13855">
    <property type="entry name" value="LRR_8"/>
    <property type="match status" value="1"/>
</dbReference>
<comment type="similarity">
    <text evidence="2">Belongs to the RLP family.</text>
</comment>
<name>A0A6P5WPI1_DURZI</name>
<evidence type="ECO:0000256" key="1">
    <source>
        <dbReference type="ARBA" id="ARBA00004251"/>
    </source>
</evidence>
<evidence type="ECO:0000256" key="11">
    <source>
        <dbReference type="ARBA" id="ARBA00023180"/>
    </source>
</evidence>
<dbReference type="InterPro" id="IPR003591">
    <property type="entry name" value="Leu-rich_rpt_typical-subtyp"/>
</dbReference>
<evidence type="ECO:0000256" key="10">
    <source>
        <dbReference type="ARBA" id="ARBA00023170"/>
    </source>
</evidence>
<evidence type="ECO:0000256" key="5">
    <source>
        <dbReference type="ARBA" id="ARBA00022692"/>
    </source>
</evidence>
<reference evidence="14" key="1">
    <citation type="submission" date="2025-08" db="UniProtKB">
        <authorList>
            <consortium name="RefSeq"/>
        </authorList>
    </citation>
    <scope>IDENTIFICATION</scope>
    <source>
        <tissue evidence="14">Fruit stalk</tissue>
    </source>
</reference>
<keyword evidence="4" id="KW-0433">Leucine-rich repeat</keyword>
<dbReference type="Pfam" id="PF00560">
    <property type="entry name" value="LRR_1"/>
    <property type="match status" value="6"/>
</dbReference>
<keyword evidence="11" id="KW-0325">Glycoprotein</keyword>
<gene>
    <name evidence="14" type="primary">LOC111276270</name>
</gene>